<proteinExistence type="inferred from homology"/>
<gene>
    <name evidence="3" type="primary">rlpA</name>
    <name evidence="7" type="ORF">M0638_03760</name>
</gene>
<name>A0A9X1Y7I1_9PROT</name>
<comment type="caution">
    <text evidence="7">The sequence shown here is derived from an EMBL/GenBank/DDBJ whole genome shotgun (WGS) entry which is preliminary data.</text>
</comment>
<feature type="signal peptide" evidence="3">
    <location>
        <begin position="1"/>
        <end position="27"/>
    </location>
</feature>
<evidence type="ECO:0000256" key="2">
    <source>
        <dbReference type="ARBA" id="ARBA00023316"/>
    </source>
</evidence>
<evidence type="ECO:0000256" key="5">
    <source>
        <dbReference type="SAM" id="MobiDB-lite"/>
    </source>
</evidence>
<evidence type="ECO:0000313" key="8">
    <source>
        <dbReference type="Proteomes" id="UP001139516"/>
    </source>
</evidence>
<dbReference type="GO" id="GO:0008932">
    <property type="term" value="F:lytic endotransglycosylase activity"/>
    <property type="evidence" value="ECO:0007669"/>
    <property type="project" value="UniProtKB-UniRule"/>
</dbReference>
<dbReference type="Proteomes" id="UP001139516">
    <property type="component" value="Unassembled WGS sequence"/>
</dbReference>
<dbReference type="InterPro" id="IPR034718">
    <property type="entry name" value="RlpA"/>
</dbReference>
<evidence type="ECO:0000313" key="7">
    <source>
        <dbReference type="EMBL" id="MCK8783497.1"/>
    </source>
</evidence>
<dbReference type="EMBL" id="JALPRX010000010">
    <property type="protein sequence ID" value="MCK8783497.1"/>
    <property type="molecule type" value="Genomic_DNA"/>
</dbReference>
<organism evidence="7 8">
    <name type="scientific">Roseomonas acroporae</name>
    <dbReference type="NCBI Taxonomy" id="2937791"/>
    <lineage>
        <taxon>Bacteria</taxon>
        <taxon>Pseudomonadati</taxon>
        <taxon>Pseudomonadota</taxon>
        <taxon>Alphaproteobacteria</taxon>
        <taxon>Acetobacterales</taxon>
        <taxon>Roseomonadaceae</taxon>
        <taxon>Roseomonas</taxon>
    </lineage>
</organism>
<dbReference type="PANTHER" id="PTHR34183">
    <property type="entry name" value="ENDOLYTIC PEPTIDOGLYCAN TRANSGLYCOSYLASE RLPA"/>
    <property type="match status" value="1"/>
</dbReference>
<keyword evidence="1 3" id="KW-0456">Lyase</keyword>
<keyword evidence="3" id="KW-0732">Signal</keyword>
<evidence type="ECO:0000256" key="4">
    <source>
        <dbReference type="RuleBase" id="RU003495"/>
    </source>
</evidence>
<dbReference type="AlphaFoldDB" id="A0A9X1Y7I1"/>
<dbReference type="SUPFAM" id="SSF50685">
    <property type="entry name" value="Barwin-like endoglucanases"/>
    <property type="match status" value="1"/>
</dbReference>
<reference evidence="7" key="1">
    <citation type="submission" date="2022-04" db="EMBL/GenBank/DDBJ databases">
        <title>Roseomonas acroporae sp. nov., isolated from coral Acropora digitifera.</title>
        <authorList>
            <person name="Sun H."/>
        </authorList>
    </citation>
    <scope>NUCLEOTIDE SEQUENCE</scope>
    <source>
        <strain evidence="7">NAR14</strain>
    </source>
</reference>
<evidence type="ECO:0000256" key="3">
    <source>
        <dbReference type="HAMAP-Rule" id="MF_02071"/>
    </source>
</evidence>
<dbReference type="Gene3D" id="2.40.40.10">
    <property type="entry name" value="RlpA-like domain"/>
    <property type="match status" value="1"/>
</dbReference>
<keyword evidence="2 3" id="KW-0961">Cell wall biogenesis/degradation</keyword>
<dbReference type="InterPro" id="IPR036908">
    <property type="entry name" value="RlpA-like_sf"/>
</dbReference>
<accession>A0A9X1Y7I1</accession>
<feature type="region of interest" description="Disordered" evidence="5">
    <location>
        <begin position="25"/>
        <end position="59"/>
    </location>
</feature>
<keyword evidence="8" id="KW-1185">Reference proteome</keyword>
<dbReference type="CDD" id="cd22268">
    <property type="entry name" value="DPBB_RlpA-like"/>
    <property type="match status" value="1"/>
</dbReference>
<dbReference type="HAMAP" id="MF_02071">
    <property type="entry name" value="RlpA"/>
    <property type="match status" value="1"/>
</dbReference>
<feature type="chain" id="PRO_5041027736" description="Endolytic peptidoglycan transglycosylase RlpA" evidence="3">
    <location>
        <begin position="28"/>
        <end position="154"/>
    </location>
</feature>
<comment type="function">
    <text evidence="3">Lytic transglycosylase with a strong preference for naked glycan strands that lack stem peptides.</text>
</comment>
<dbReference type="GO" id="GO:0000270">
    <property type="term" value="P:peptidoglycan metabolic process"/>
    <property type="evidence" value="ECO:0007669"/>
    <property type="project" value="UniProtKB-UniRule"/>
</dbReference>
<dbReference type="Pfam" id="PF03330">
    <property type="entry name" value="DPBB_1"/>
    <property type="match status" value="1"/>
</dbReference>
<evidence type="ECO:0000256" key="1">
    <source>
        <dbReference type="ARBA" id="ARBA00023239"/>
    </source>
</evidence>
<dbReference type="InterPro" id="IPR012997">
    <property type="entry name" value="RplA"/>
</dbReference>
<dbReference type="EC" id="4.2.2.-" evidence="3"/>
<comment type="similarity">
    <text evidence="3 4">Belongs to the RlpA family.</text>
</comment>
<sequence length="154" mass="16148" precursor="true">MQSPRTRRYLGTLTAATLLLGAATASARPPQHRGRAHHGPAQPAAHHGAGHHGAHVQQGTASVYSARLHGRRMANGRPFDQWAPTVASRTLPLGTRILVRNRSNGRAVAATVTDRGPFGHGGRVVDISPGMASRLGMSRNGLAPVEVIVLGSSE</sequence>
<dbReference type="PANTHER" id="PTHR34183:SF8">
    <property type="entry name" value="ENDOLYTIC PEPTIDOGLYCAN TRANSGLYCOSYLASE RLPA-RELATED"/>
    <property type="match status" value="1"/>
</dbReference>
<evidence type="ECO:0000259" key="6">
    <source>
        <dbReference type="Pfam" id="PF03330"/>
    </source>
</evidence>
<dbReference type="NCBIfam" id="TIGR00413">
    <property type="entry name" value="rlpA"/>
    <property type="match status" value="1"/>
</dbReference>
<feature type="domain" description="RlpA-like protein double-psi beta-barrel" evidence="6">
    <location>
        <begin position="57"/>
        <end position="147"/>
    </location>
</feature>
<dbReference type="InterPro" id="IPR009009">
    <property type="entry name" value="RlpA-like_DPBB"/>
</dbReference>
<dbReference type="GO" id="GO:0071555">
    <property type="term" value="P:cell wall organization"/>
    <property type="evidence" value="ECO:0007669"/>
    <property type="project" value="UniProtKB-KW"/>
</dbReference>
<protein>
    <recommendedName>
        <fullName evidence="3">Endolytic peptidoglycan transglycosylase RlpA</fullName>
        <ecNumber evidence="3">4.2.2.-</ecNumber>
    </recommendedName>
</protein>
<dbReference type="RefSeq" id="WP_248665622.1">
    <property type="nucleotide sequence ID" value="NZ_JALPRX010000010.1"/>
</dbReference>